<dbReference type="EMBL" id="RAWM01000021">
    <property type="protein sequence ID" value="RKH70656.1"/>
    <property type="molecule type" value="Genomic_DNA"/>
</dbReference>
<proteinExistence type="predicted"/>
<dbReference type="AlphaFoldDB" id="A0A3A8QPI8"/>
<evidence type="ECO:0000256" key="1">
    <source>
        <dbReference type="SAM" id="MobiDB-lite"/>
    </source>
</evidence>
<name>A0A3A8QPI8_9BACT</name>
<evidence type="ECO:0000313" key="4">
    <source>
        <dbReference type="Proteomes" id="UP000282656"/>
    </source>
</evidence>
<dbReference type="PROSITE" id="PS51257">
    <property type="entry name" value="PROKAR_LIPOPROTEIN"/>
    <property type="match status" value="1"/>
</dbReference>
<keyword evidence="2" id="KW-0732">Signal</keyword>
<dbReference type="Proteomes" id="UP000282656">
    <property type="component" value="Unassembled WGS sequence"/>
</dbReference>
<dbReference type="RefSeq" id="WP_121769648.1">
    <property type="nucleotide sequence ID" value="NZ_RAWM01000021.1"/>
</dbReference>
<sequence>MRSMLKMGWLALLLAVVGCAARPQDWDLTGREAIYDRPLEEVWPSVRQYFVDAKLSFREAPGSPVLQTEWKEEFGGSKVSGYWHRYLVLGKRETPTKSKLWIIRVTRSANKALSAPGKELEWGVSRSMGNDAQRRQDQLAGIAPPTGGWESLEGGFGLSAEDGEDRFSMPRGENAIVAESAHGTRDLNMEWRVFHAIAPGLASKEGATPRVTVQPVAKAPEARSAPAFTECGTPIIGLKAQAKAGGVLLLGELHGTQEVPRFIAQATCQLTVAGTPVSVGLELPVDNQARITTFLRSQGTEEDWLRLMEAPFWRSPYPDGRGSEAVANMLEQLRQLRAQGLDVAVFVYDHPRLNGQPREQALATTVLKQVEAGPARFHLVLSGNIHSRTAKGLPWDPQYQPMGRLLAARLKHVVALDVAYDSGSAWICAPDERSRKLDCGVKEAKGKDNGDRFFVHVWDSPNKDGYHGVFYVGRVSASAPAISKGLGRPGADDNSVFPSDADSGAVVSLRR</sequence>
<feature type="chain" id="PRO_5017349855" description="ChaN family lipoprotein" evidence="2">
    <location>
        <begin position="21"/>
        <end position="511"/>
    </location>
</feature>
<comment type="caution">
    <text evidence="3">The sequence shown here is derived from an EMBL/GenBank/DDBJ whole genome shotgun (WGS) entry which is preliminary data.</text>
</comment>
<keyword evidence="4" id="KW-1185">Reference proteome</keyword>
<organism evidence="3 4">
    <name type="scientific">Corallococcus interemptor</name>
    <dbReference type="NCBI Taxonomy" id="2316720"/>
    <lineage>
        <taxon>Bacteria</taxon>
        <taxon>Pseudomonadati</taxon>
        <taxon>Myxococcota</taxon>
        <taxon>Myxococcia</taxon>
        <taxon>Myxococcales</taxon>
        <taxon>Cystobacterineae</taxon>
        <taxon>Myxococcaceae</taxon>
        <taxon>Corallococcus</taxon>
    </lineage>
</organism>
<protein>
    <recommendedName>
        <fullName evidence="5">ChaN family lipoprotein</fullName>
    </recommendedName>
</protein>
<feature type="region of interest" description="Disordered" evidence="1">
    <location>
        <begin position="488"/>
        <end position="511"/>
    </location>
</feature>
<reference evidence="4" key="1">
    <citation type="submission" date="2018-09" db="EMBL/GenBank/DDBJ databases">
        <authorList>
            <person name="Livingstone P.G."/>
            <person name="Whitworth D.E."/>
        </authorList>
    </citation>
    <scope>NUCLEOTIDE SEQUENCE [LARGE SCALE GENOMIC DNA]</scope>
    <source>
        <strain evidence="4">AB047A</strain>
    </source>
</reference>
<evidence type="ECO:0000313" key="3">
    <source>
        <dbReference type="EMBL" id="RKH70656.1"/>
    </source>
</evidence>
<evidence type="ECO:0000256" key="2">
    <source>
        <dbReference type="SAM" id="SignalP"/>
    </source>
</evidence>
<evidence type="ECO:0008006" key="5">
    <source>
        <dbReference type="Google" id="ProtNLM"/>
    </source>
</evidence>
<accession>A0A3A8QPI8</accession>
<gene>
    <name evidence="3" type="ORF">D7X96_10620</name>
</gene>
<dbReference type="SUPFAM" id="SSF159501">
    <property type="entry name" value="EreA/ChaN-like"/>
    <property type="match status" value="1"/>
</dbReference>
<feature type="signal peptide" evidence="2">
    <location>
        <begin position="1"/>
        <end position="20"/>
    </location>
</feature>
<dbReference type="OrthoDB" id="5482129at2"/>